<dbReference type="OMA" id="CNLDSWF"/>
<keyword evidence="10 21" id="KW-0472">Membrane</keyword>
<dbReference type="GO" id="GO:0033198">
    <property type="term" value="P:response to ATP"/>
    <property type="evidence" value="ECO:0007669"/>
    <property type="project" value="InterPro"/>
</dbReference>
<evidence type="ECO:0000256" key="12">
    <source>
        <dbReference type="ARBA" id="ARBA00023157"/>
    </source>
</evidence>
<dbReference type="GO" id="GO:0051049">
    <property type="term" value="P:regulation of transport"/>
    <property type="evidence" value="ECO:0007669"/>
    <property type="project" value="UniProtKB-ARBA"/>
</dbReference>
<dbReference type="GO" id="GO:0032060">
    <property type="term" value="P:bleb assembly"/>
    <property type="evidence" value="ECO:0007669"/>
    <property type="project" value="UniProtKB-ARBA"/>
</dbReference>
<dbReference type="Proteomes" id="UP000694559">
    <property type="component" value="Unplaced"/>
</dbReference>
<evidence type="ECO:0000256" key="6">
    <source>
        <dbReference type="ARBA" id="ARBA00022692"/>
    </source>
</evidence>
<comment type="catalytic activity">
    <reaction evidence="18">
        <text>K(+)(in) = K(+)(out)</text>
        <dbReference type="Rhea" id="RHEA:29463"/>
        <dbReference type="ChEBI" id="CHEBI:29103"/>
    </reaction>
</comment>
<comment type="catalytic activity">
    <reaction evidence="20">
        <text>Ca(2+)(in) = Ca(2+)(out)</text>
        <dbReference type="Rhea" id="RHEA:29671"/>
        <dbReference type="ChEBI" id="CHEBI:29108"/>
    </reaction>
</comment>
<keyword evidence="3 21" id="KW-0813">Transport</keyword>
<dbReference type="AlphaFoldDB" id="A0A8C6YL03"/>
<keyword evidence="15" id="KW-1071">Ligand-gated ion channel</keyword>
<evidence type="ECO:0000256" key="20">
    <source>
        <dbReference type="ARBA" id="ARBA00036634"/>
    </source>
</evidence>
<dbReference type="GO" id="GO:0032731">
    <property type="term" value="P:positive regulation of interleukin-1 beta production"/>
    <property type="evidence" value="ECO:0007669"/>
    <property type="project" value="UniProtKB-ARBA"/>
</dbReference>
<comment type="catalytic activity">
    <reaction evidence="19">
        <text>Na(+)(in) = Na(+)(out)</text>
        <dbReference type="Rhea" id="RHEA:34963"/>
        <dbReference type="ChEBI" id="CHEBI:29101"/>
    </reaction>
</comment>
<keyword evidence="5" id="KW-0597">Phosphoprotein</keyword>
<comment type="function">
    <text evidence="21">Receptor for ATP that acts as a ligand-gated ion channel.</text>
</comment>
<sequence>MAACCNWRSLFEYETNKVVRIYNLWYGCLKWFFHFGVLLYVSIVLFTDSRYQKKDSVISSVHVKVKGVSQTDRRVWDTAEYTIPGQGVNSFFVLTNIITTENQIQGLCPEFPLAKAVCTTDKSCAKGRVDPQGNGIQTGKCVKYNSTVNTCEVSAWCPVESAKDAPTPAILDRAENFTVLIKNNVHFPKFDFTTRNIPPEFNTSCTYNKHKASFCPIFHLGDILEEAGQKFSDVAVQGGIIGIEINWDCNLDPWWYHCKPNYGFRRLDDKRTNEALYPGYNFRFARYYKRPDGREERTLIKAYGIRFDILIFGTARKFNVFELVVYIGSNLSFFGLVRYFSTAGSRGEFRGQCPASGFKDGGHLPLEKNQNPVVFRQQKSQGDFMQSSRLPYRDWTISPQNPEELQLLQNRREGPSVRERPSWCGCGKCRPADPFQEQLCCRKTKGACITTSSLFQQLVLSRSVLEFVLLYKDPLLDLSAAGQNPFRHCAYEQYIRWRFGEGDLGDLAVIPNCCKWRIRDAFPSENRPHRPQFEVAASVP</sequence>
<reference evidence="23" key="2">
    <citation type="submission" date="2025-09" db="UniProtKB">
        <authorList>
            <consortium name="Ensembl"/>
        </authorList>
    </citation>
    <scope>IDENTIFICATION</scope>
</reference>
<feature type="domain" description="P2X purinoreceptor 7 intracellular" evidence="22">
    <location>
        <begin position="381"/>
        <end position="526"/>
    </location>
</feature>
<accession>A0A8C6YL03</accession>
<keyword evidence="4" id="KW-1003">Cell membrane</keyword>
<dbReference type="InterPro" id="IPR027309">
    <property type="entry name" value="P2X_extracellular_dom_sf"/>
</dbReference>
<keyword evidence="11" id="KW-0564">Palmitate</keyword>
<dbReference type="PROSITE" id="PS01212">
    <property type="entry name" value="P2X_RECEPTOR"/>
    <property type="match status" value="1"/>
</dbReference>
<dbReference type="GO" id="GO:0005524">
    <property type="term" value="F:ATP binding"/>
    <property type="evidence" value="ECO:0007669"/>
    <property type="project" value="InterPro"/>
</dbReference>
<dbReference type="NCBIfam" id="TIGR00863">
    <property type="entry name" value="P2X"/>
    <property type="match status" value="1"/>
</dbReference>
<dbReference type="PRINTS" id="PR01314">
    <property type="entry name" value="P2X7RECEPTOR"/>
</dbReference>
<dbReference type="PANTHER" id="PTHR10125">
    <property type="entry name" value="P2X PURINOCEPTOR"/>
    <property type="match status" value="1"/>
</dbReference>
<evidence type="ECO:0000256" key="11">
    <source>
        <dbReference type="ARBA" id="ARBA00023139"/>
    </source>
</evidence>
<dbReference type="Pfam" id="PF00864">
    <property type="entry name" value="P2X_receptor"/>
    <property type="match status" value="1"/>
</dbReference>
<dbReference type="InterPro" id="IPR053792">
    <property type="entry name" value="P2X_RECEPTOR_CS"/>
</dbReference>
<evidence type="ECO:0000256" key="21">
    <source>
        <dbReference type="RuleBase" id="RU000681"/>
    </source>
</evidence>
<evidence type="ECO:0000256" key="1">
    <source>
        <dbReference type="ARBA" id="ARBA00004651"/>
    </source>
</evidence>
<dbReference type="Ensembl" id="ENSNNAT00000030639.1">
    <property type="protein sequence ID" value="ENSNNAP00000029217.1"/>
    <property type="gene ID" value="ENSNNAG00000018748.1"/>
</dbReference>
<dbReference type="GO" id="GO:0015748">
    <property type="term" value="P:organophosphate ester transport"/>
    <property type="evidence" value="ECO:0007669"/>
    <property type="project" value="UniProtKB-ARBA"/>
</dbReference>
<protein>
    <recommendedName>
        <fullName evidence="21">P2X purinoceptor</fullName>
    </recommendedName>
</protein>
<evidence type="ECO:0000313" key="23">
    <source>
        <dbReference type="Ensembl" id="ENSNNAP00000029217.1"/>
    </source>
</evidence>
<evidence type="ECO:0000256" key="7">
    <source>
        <dbReference type="ARBA" id="ARBA00022765"/>
    </source>
</evidence>
<evidence type="ECO:0000256" key="10">
    <source>
        <dbReference type="ARBA" id="ARBA00023136"/>
    </source>
</evidence>
<dbReference type="GO" id="GO:0070588">
    <property type="term" value="P:calcium ion transmembrane transport"/>
    <property type="evidence" value="ECO:0007669"/>
    <property type="project" value="TreeGrafter"/>
</dbReference>
<dbReference type="InterPro" id="IPR046815">
    <property type="entry name" value="P2RX7_C"/>
</dbReference>
<evidence type="ECO:0000256" key="8">
    <source>
        <dbReference type="ARBA" id="ARBA00022989"/>
    </source>
</evidence>
<keyword evidence="12" id="KW-1015">Disulfide bond</keyword>
<keyword evidence="16" id="KW-0449">Lipoprotein</keyword>
<evidence type="ECO:0000256" key="16">
    <source>
        <dbReference type="ARBA" id="ARBA00023288"/>
    </source>
</evidence>
<evidence type="ECO:0000256" key="2">
    <source>
        <dbReference type="ARBA" id="ARBA00009848"/>
    </source>
</evidence>
<dbReference type="GO" id="GO:0004931">
    <property type="term" value="F:extracellularly ATP-gated monoatomic cation channel activity"/>
    <property type="evidence" value="ECO:0007669"/>
    <property type="project" value="InterPro"/>
</dbReference>
<keyword evidence="13 21" id="KW-0675">Receptor</keyword>
<dbReference type="GO" id="GO:0051130">
    <property type="term" value="P:positive regulation of cellular component organization"/>
    <property type="evidence" value="ECO:0007669"/>
    <property type="project" value="UniProtKB-ARBA"/>
</dbReference>
<organism evidence="23 24">
    <name type="scientific">Naja naja</name>
    <name type="common">Indian cobra</name>
    <dbReference type="NCBI Taxonomy" id="35670"/>
    <lineage>
        <taxon>Eukaryota</taxon>
        <taxon>Metazoa</taxon>
        <taxon>Chordata</taxon>
        <taxon>Craniata</taxon>
        <taxon>Vertebrata</taxon>
        <taxon>Euteleostomi</taxon>
        <taxon>Lepidosauria</taxon>
        <taxon>Squamata</taxon>
        <taxon>Bifurcata</taxon>
        <taxon>Unidentata</taxon>
        <taxon>Episquamata</taxon>
        <taxon>Toxicofera</taxon>
        <taxon>Serpentes</taxon>
        <taxon>Colubroidea</taxon>
        <taxon>Elapidae</taxon>
        <taxon>Elapinae</taxon>
        <taxon>Naja</taxon>
    </lineage>
</organism>
<dbReference type="InterPro" id="IPR001429">
    <property type="entry name" value="P2X_purnocptor"/>
</dbReference>
<dbReference type="Pfam" id="PF20478">
    <property type="entry name" value="P2RX7_C"/>
    <property type="match status" value="1"/>
</dbReference>
<comment type="subcellular location">
    <subcellularLocation>
        <location evidence="1">Cell membrane</location>
        <topology evidence="1">Multi-pass membrane protein</topology>
    </subcellularLocation>
    <subcellularLocation>
        <location evidence="21">Membrane</location>
        <topology evidence="21">Multi-pass membrane protein</topology>
    </subcellularLocation>
</comment>
<evidence type="ECO:0000256" key="3">
    <source>
        <dbReference type="ARBA" id="ARBA00022448"/>
    </source>
</evidence>
<dbReference type="Gene3D" id="2.60.490.10">
    <property type="entry name" value="atp-gated p2x4 ion channel domain"/>
    <property type="match status" value="1"/>
</dbReference>
<keyword evidence="14" id="KW-0325">Glycoprotein</keyword>
<dbReference type="GO" id="GO:0001614">
    <property type="term" value="F:purinergic nucleotide receptor activity"/>
    <property type="evidence" value="ECO:0007669"/>
    <property type="project" value="InterPro"/>
</dbReference>
<keyword evidence="8 21" id="KW-1133">Transmembrane helix</keyword>
<dbReference type="GO" id="GO:0005886">
    <property type="term" value="C:plasma membrane"/>
    <property type="evidence" value="ECO:0007669"/>
    <property type="project" value="UniProtKB-SubCell"/>
</dbReference>
<dbReference type="GO" id="GO:0046931">
    <property type="term" value="P:pore complex assembly"/>
    <property type="evidence" value="ECO:0007669"/>
    <property type="project" value="UniProtKB-ARBA"/>
</dbReference>
<keyword evidence="24" id="KW-1185">Reference proteome</keyword>
<evidence type="ECO:0000256" key="18">
    <source>
        <dbReference type="ARBA" id="ARBA00034430"/>
    </source>
</evidence>
<dbReference type="GeneTree" id="ENSGT01020000230351"/>
<name>A0A8C6YL03_NAJNA</name>
<feature type="transmembrane region" description="Helical" evidence="21">
    <location>
        <begin position="24"/>
        <end position="46"/>
    </location>
</feature>
<dbReference type="GO" id="GO:0098794">
    <property type="term" value="C:postsynapse"/>
    <property type="evidence" value="ECO:0007669"/>
    <property type="project" value="GOC"/>
</dbReference>
<dbReference type="PANTHER" id="PTHR10125:SF13">
    <property type="entry name" value="P2X PURINOCEPTOR 7"/>
    <property type="match status" value="1"/>
</dbReference>
<dbReference type="PRINTS" id="PR01307">
    <property type="entry name" value="P2XRECEPTOR"/>
</dbReference>
<comment type="similarity">
    <text evidence="2 21">Belongs to the P2X receptor family.</text>
</comment>
<dbReference type="InterPro" id="IPR003050">
    <property type="entry name" value="P2X7_purinoceptor"/>
</dbReference>
<keyword evidence="7" id="KW-0013">ADP-ribosylation</keyword>
<evidence type="ECO:0000313" key="24">
    <source>
        <dbReference type="Proteomes" id="UP000694559"/>
    </source>
</evidence>
<evidence type="ECO:0000256" key="14">
    <source>
        <dbReference type="ARBA" id="ARBA00023180"/>
    </source>
</evidence>
<dbReference type="InterPro" id="IPR059116">
    <property type="entry name" value="P2X_receptor"/>
</dbReference>
<reference evidence="23" key="1">
    <citation type="submission" date="2025-08" db="UniProtKB">
        <authorList>
            <consortium name="Ensembl"/>
        </authorList>
    </citation>
    <scope>IDENTIFICATION</scope>
</reference>
<comment type="caution">
    <text evidence="21">Lacks conserved residue(s) required for the propagation of feature annotation.</text>
</comment>
<keyword evidence="6 21" id="KW-0812">Transmembrane</keyword>
<evidence type="ECO:0000259" key="22">
    <source>
        <dbReference type="Pfam" id="PF20478"/>
    </source>
</evidence>
<evidence type="ECO:0000256" key="19">
    <source>
        <dbReference type="ARBA" id="ARBA00036239"/>
    </source>
</evidence>
<dbReference type="Gene3D" id="1.10.287.940">
    <property type="entry name" value="atp-gated p2x4 ion channel"/>
    <property type="match status" value="1"/>
</dbReference>
<proteinExistence type="inferred from homology"/>
<dbReference type="GO" id="GO:0051899">
    <property type="term" value="P:membrane depolarization"/>
    <property type="evidence" value="ECO:0007669"/>
    <property type="project" value="UniProtKB-ARBA"/>
</dbReference>
<evidence type="ECO:0000256" key="4">
    <source>
        <dbReference type="ARBA" id="ARBA00022475"/>
    </source>
</evidence>
<evidence type="ECO:0000256" key="9">
    <source>
        <dbReference type="ARBA" id="ARBA00023065"/>
    </source>
</evidence>
<dbReference type="FunFam" id="2.60.490.10:FF:000002">
    <property type="entry name" value="P2X purinoceptor"/>
    <property type="match status" value="1"/>
</dbReference>
<evidence type="ECO:0000256" key="13">
    <source>
        <dbReference type="ARBA" id="ARBA00023170"/>
    </source>
</evidence>
<evidence type="ECO:0000256" key="5">
    <source>
        <dbReference type="ARBA" id="ARBA00022553"/>
    </source>
</evidence>
<evidence type="ECO:0000256" key="17">
    <source>
        <dbReference type="ARBA" id="ARBA00023303"/>
    </source>
</evidence>
<keyword evidence="9 21" id="KW-0406">Ion transport</keyword>
<evidence type="ECO:0000256" key="15">
    <source>
        <dbReference type="ARBA" id="ARBA00023286"/>
    </source>
</evidence>
<keyword evidence="17 21" id="KW-0407">Ion channel</keyword>